<protein>
    <submittedName>
        <fullName evidence="7">Transporter, CPA2 family</fullName>
    </submittedName>
</protein>
<feature type="transmembrane region" description="Helical" evidence="5">
    <location>
        <begin position="232"/>
        <end position="252"/>
    </location>
</feature>
<feature type="transmembrane region" description="Helical" evidence="5">
    <location>
        <begin position="122"/>
        <end position="147"/>
    </location>
</feature>
<keyword evidence="2 5" id="KW-0812">Transmembrane</keyword>
<dbReference type="Pfam" id="PF00999">
    <property type="entry name" value="Na_H_Exchanger"/>
    <property type="match status" value="1"/>
</dbReference>
<feature type="transmembrane region" description="Helical" evidence="5">
    <location>
        <begin position="342"/>
        <end position="361"/>
    </location>
</feature>
<dbReference type="GO" id="GO:0015297">
    <property type="term" value="F:antiporter activity"/>
    <property type="evidence" value="ECO:0007669"/>
    <property type="project" value="InterPro"/>
</dbReference>
<evidence type="ECO:0000259" key="6">
    <source>
        <dbReference type="Pfam" id="PF00999"/>
    </source>
</evidence>
<feature type="transmembrane region" description="Helical" evidence="5">
    <location>
        <begin position="286"/>
        <end position="317"/>
    </location>
</feature>
<evidence type="ECO:0000313" key="8">
    <source>
        <dbReference type="Proteomes" id="UP000184164"/>
    </source>
</evidence>
<evidence type="ECO:0000256" key="5">
    <source>
        <dbReference type="SAM" id="Phobius"/>
    </source>
</evidence>
<dbReference type="PANTHER" id="PTHR43021:SF2">
    <property type="entry name" value="CATION_H+ EXCHANGER DOMAIN-CONTAINING PROTEIN"/>
    <property type="match status" value="1"/>
</dbReference>
<organism evidence="7 8">
    <name type="scientific">Mariniphaga anaerophila</name>
    <dbReference type="NCBI Taxonomy" id="1484053"/>
    <lineage>
        <taxon>Bacteria</taxon>
        <taxon>Pseudomonadati</taxon>
        <taxon>Bacteroidota</taxon>
        <taxon>Bacteroidia</taxon>
        <taxon>Marinilabiliales</taxon>
        <taxon>Prolixibacteraceae</taxon>
        <taxon>Mariniphaga</taxon>
    </lineage>
</organism>
<dbReference type="InterPro" id="IPR006153">
    <property type="entry name" value="Cation/H_exchanger_TM"/>
</dbReference>
<gene>
    <name evidence="7" type="ORF">SAMN05444274_106163</name>
</gene>
<name>A0A1M5CKF3_9BACT</name>
<evidence type="ECO:0000256" key="2">
    <source>
        <dbReference type="ARBA" id="ARBA00022692"/>
    </source>
</evidence>
<dbReference type="STRING" id="1484053.SAMN05444274_106163"/>
<feature type="transmembrane region" description="Helical" evidence="5">
    <location>
        <begin position="85"/>
        <end position="116"/>
    </location>
</feature>
<dbReference type="PANTHER" id="PTHR43021">
    <property type="entry name" value="NA(+)/H(+) ANTIPORTER-RELATED"/>
    <property type="match status" value="1"/>
</dbReference>
<comment type="subcellular location">
    <subcellularLocation>
        <location evidence="1">Membrane</location>
        <topology evidence="1">Multi-pass membrane protein</topology>
    </subcellularLocation>
</comment>
<evidence type="ECO:0000256" key="1">
    <source>
        <dbReference type="ARBA" id="ARBA00004141"/>
    </source>
</evidence>
<keyword evidence="3 5" id="KW-1133">Transmembrane helix</keyword>
<keyword evidence="8" id="KW-1185">Reference proteome</keyword>
<evidence type="ECO:0000256" key="3">
    <source>
        <dbReference type="ARBA" id="ARBA00022989"/>
    </source>
</evidence>
<dbReference type="RefSeq" id="WP_073002434.1">
    <property type="nucleotide sequence ID" value="NZ_FQUM01000006.1"/>
</dbReference>
<sequence>MNILFGIGLLLLVGYSLGFLAEKAGLPKIVGYIATGIFFSPHTFGFLKESMLSQTEPLIDVSLAFIAFEVGGSLKWEKLKNYGTVLLRILLLESLLPFFFVLVALIILGFFFPGLFSISSHWILILALLLAPLASPTDPSATIAVMHQYKARGQVSDTIMGTAALDDAVGVLLYSVSVTVAAILAGSHGANVGQSLLNSAYTIFGAVAVGCFLGWMTGVISRFFKIEKEGQCIVILVAFIALSFGISTLLNFDELLAAMALGVFITNFNKQSNQFFKIVERYTEDLIFLFFFILSGLHLDVTAIPGAAFLIAVFVVFRVSGKYLGSRVGAAWGGATKKVRKYTAGGLIPQGGIVIGLALLISKNPYFSDISDTLLAVVMGSAVFHEVIGPIAAVRALKKAGETNSETPEEIAAG</sequence>
<feature type="domain" description="Cation/H+ exchanger transmembrane" evidence="6">
    <location>
        <begin position="11"/>
        <end position="384"/>
    </location>
</feature>
<dbReference type="AlphaFoldDB" id="A0A1M5CKF3"/>
<dbReference type="EMBL" id="FQUM01000006">
    <property type="protein sequence ID" value="SHF55189.1"/>
    <property type="molecule type" value="Genomic_DNA"/>
</dbReference>
<dbReference type="Proteomes" id="UP000184164">
    <property type="component" value="Unassembled WGS sequence"/>
</dbReference>
<feature type="transmembrane region" description="Helical" evidence="5">
    <location>
        <begin position="373"/>
        <end position="394"/>
    </location>
</feature>
<dbReference type="GO" id="GO:0016020">
    <property type="term" value="C:membrane"/>
    <property type="evidence" value="ECO:0007669"/>
    <property type="project" value="UniProtKB-SubCell"/>
</dbReference>
<proteinExistence type="predicted"/>
<accession>A0A1M5CKF3</accession>
<feature type="transmembrane region" description="Helical" evidence="5">
    <location>
        <begin position="168"/>
        <end position="187"/>
    </location>
</feature>
<keyword evidence="4 5" id="KW-0472">Membrane</keyword>
<feature type="transmembrane region" description="Helical" evidence="5">
    <location>
        <begin position="29"/>
        <end position="47"/>
    </location>
</feature>
<evidence type="ECO:0000313" key="7">
    <source>
        <dbReference type="EMBL" id="SHF55189.1"/>
    </source>
</evidence>
<dbReference type="OrthoDB" id="9793589at2"/>
<dbReference type="GO" id="GO:1902600">
    <property type="term" value="P:proton transmembrane transport"/>
    <property type="evidence" value="ECO:0007669"/>
    <property type="project" value="InterPro"/>
</dbReference>
<evidence type="ECO:0000256" key="4">
    <source>
        <dbReference type="ARBA" id="ARBA00023136"/>
    </source>
</evidence>
<reference evidence="7 8" key="1">
    <citation type="submission" date="2016-11" db="EMBL/GenBank/DDBJ databases">
        <authorList>
            <person name="Jaros S."/>
            <person name="Januszkiewicz K."/>
            <person name="Wedrychowicz H."/>
        </authorList>
    </citation>
    <scope>NUCLEOTIDE SEQUENCE [LARGE SCALE GENOMIC DNA]</scope>
    <source>
        <strain evidence="7 8">DSM 26910</strain>
    </source>
</reference>
<dbReference type="InterPro" id="IPR038770">
    <property type="entry name" value="Na+/solute_symporter_sf"/>
</dbReference>
<dbReference type="Gene3D" id="1.20.1530.20">
    <property type="match status" value="1"/>
</dbReference>
<feature type="transmembrane region" description="Helical" evidence="5">
    <location>
        <begin position="199"/>
        <end position="220"/>
    </location>
</feature>